<dbReference type="GO" id="GO:0005829">
    <property type="term" value="C:cytosol"/>
    <property type="evidence" value="ECO:0007669"/>
    <property type="project" value="TreeGrafter"/>
</dbReference>
<evidence type="ECO:0000259" key="17">
    <source>
        <dbReference type="PROSITE" id="PS51217"/>
    </source>
</evidence>
<evidence type="ECO:0000256" key="13">
    <source>
        <dbReference type="ARBA" id="ARBA00034923"/>
    </source>
</evidence>
<dbReference type="GO" id="GO:0004527">
    <property type="term" value="F:exonuclease activity"/>
    <property type="evidence" value="ECO:0007669"/>
    <property type="project" value="UniProtKB-KW"/>
</dbReference>
<feature type="domain" description="UvrD-like helicase C-terminal" evidence="17">
    <location>
        <begin position="463"/>
        <end position="723"/>
    </location>
</feature>
<dbReference type="EC" id="5.6.2.4" evidence="12"/>
<dbReference type="InterPro" id="IPR014016">
    <property type="entry name" value="UvrD-like_ATP-bd"/>
</dbReference>
<dbReference type="GO" id="GO:0005524">
    <property type="term" value="F:ATP binding"/>
    <property type="evidence" value="ECO:0007669"/>
    <property type="project" value="UniProtKB-UniRule"/>
</dbReference>
<evidence type="ECO:0000256" key="11">
    <source>
        <dbReference type="ARBA" id="ARBA00034617"/>
    </source>
</evidence>
<dbReference type="Gene3D" id="3.40.50.300">
    <property type="entry name" value="P-loop containing nucleotide triphosphate hydrolases"/>
    <property type="match status" value="3"/>
</dbReference>
<dbReference type="GO" id="GO:0003677">
    <property type="term" value="F:DNA binding"/>
    <property type="evidence" value="ECO:0007669"/>
    <property type="project" value="UniProtKB-KW"/>
</dbReference>
<evidence type="ECO:0000256" key="7">
    <source>
        <dbReference type="ARBA" id="ARBA00022840"/>
    </source>
</evidence>
<evidence type="ECO:0000256" key="15">
    <source>
        <dbReference type="PROSITE-ProRule" id="PRU00560"/>
    </source>
</evidence>
<evidence type="ECO:0000256" key="4">
    <source>
        <dbReference type="ARBA" id="ARBA00022801"/>
    </source>
</evidence>
<dbReference type="SUPFAM" id="SSF52540">
    <property type="entry name" value="P-loop containing nucleoside triphosphate hydrolases"/>
    <property type="match status" value="1"/>
</dbReference>
<keyword evidence="6" id="KW-0269">Exonuclease</keyword>
<evidence type="ECO:0000256" key="5">
    <source>
        <dbReference type="ARBA" id="ARBA00022806"/>
    </source>
</evidence>
<dbReference type="InterPro" id="IPR027417">
    <property type="entry name" value="P-loop_NTPase"/>
</dbReference>
<dbReference type="Gene3D" id="3.90.320.10">
    <property type="match status" value="1"/>
</dbReference>
<keyword evidence="10" id="KW-0413">Isomerase</keyword>
<keyword evidence="2 15" id="KW-0547">Nucleotide-binding</keyword>
<evidence type="ECO:0000256" key="1">
    <source>
        <dbReference type="ARBA" id="ARBA00022722"/>
    </source>
</evidence>
<keyword evidence="3" id="KW-0227">DNA damage</keyword>
<dbReference type="PANTHER" id="PTHR11070:SF2">
    <property type="entry name" value="ATP-DEPENDENT DNA HELICASE SRS2"/>
    <property type="match status" value="1"/>
</dbReference>
<evidence type="ECO:0000256" key="2">
    <source>
        <dbReference type="ARBA" id="ARBA00022741"/>
    </source>
</evidence>
<evidence type="ECO:0000256" key="6">
    <source>
        <dbReference type="ARBA" id="ARBA00022839"/>
    </source>
</evidence>
<dbReference type="SUPFAM" id="SSF52980">
    <property type="entry name" value="Restriction endonuclease-like"/>
    <property type="match status" value="1"/>
</dbReference>
<evidence type="ECO:0000313" key="18">
    <source>
        <dbReference type="EMBL" id="HGG99580.1"/>
    </source>
</evidence>
<dbReference type="InterPro" id="IPR038726">
    <property type="entry name" value="PDDEXK_AddAB-type"/>
</dbReference>
<evidence type="ECO:0000256" key="3">
    <source>
        <dbReference type="ARBA" id="ARBA00022763"/>
    </source>
</evidence>
<dbReference type="GO" id="GO:0043138">
    <property type="term" value="F:3'-5' DNA helicase activity"/>
    <property type="evidence" value="ECO:0007669"/>
    <property type="project" value="UniProtKB-EC"/>
</dbReference>
<comment type="caution">
    <text evidence="18">The sequence shown here is derived from an EMBL/GenBank/DDBJ whole genome shotgun (WGS) entry which is preliminary data.</text>
</comment>
<dbReference type="AlphaFoldDB" id="A0A7C4AJF5"/>
<sequence>MISDEIQFPHYTILKASAGSGKTHALTERYVYFLLSKKIPSNNLRNILAITFSNNASYEMKSRILELLKCLYLKDESLRSFCDNLCLSQDEASELAGKVIDEILSNYSDFQVRTIDSFMTNVFKASALDFEFNPDFEIHMNNESLMKYAYDLFLKDAGVQPDVTQLFEEMTEKIQDSVNSFVWDPATEIYRKIKRIYEVLTKTDREIAVFDEELFEKKRRIELELCKLMQKISEEVKRSGLERNNQNKVFNEFPRIIKEKRLIELIDRGIKTCPVKRNKKFQDRYEMIESLWKDFQSLVSLYTELYCQSYFMPYIKIFENFYQRLQEIKKREGKIFIEDINKLLSGYLNEEYVPEVYFRIGEKVYHFFIDEFQDTSTLQWLNLKPLIENSLSEKGSLFIVGDTKQAIYTFRGADYKIMKQLEDKDVFPSAKKIVEKLNVNYRSRISIIKFTEDFFKKTMALDDKYKQAANLTGLNDCEQIPHEEFTENGYVEIKFLSDEDKLKDFLRDVIDDLMHRGYRLKDITVLASKNEQVEMLSFLLSELGIPFLSYSSVDVKKRKVTSEIIYLLKFLDSPLDDFSFSVFIMGDIYRKLLEKSEILVDINDFLLRNRDVSPLYKVFEKEFPDLWKKHFENLFKLTGYLPVYDLVSTAISNFQIFEIIPEEEATFLKILELVRFFEGRGLSSIKDFVDFFSEPAEDETIWNISLPADTDAVKLMTIHKAKGLQSPVTVVFLENKRNPSDGMVLYESDRIQILKINEKVAEKSEELRKIKNNEALSDIVELLNKLYVAFTRAEKELYVVCRINEKDEKNYPFNVLSGYLNKSIGEKTKKEISEKQEKAKQLLHYKGKIDSSSFDLVHLKEKSRGELIHKILSKIEFIDEDLEDRVSSIIEELSKDIDYEEIKESVLKTVKNTHLAEYFVEKQERKVFNEFEICDAKGLLHRIDRLVIDRNTVTVIDYKTGRPSELYPVQLKLYMDLVSNIFLDKKVKGILYYIDSEETVWI</sequence>
<organism evidence="18">
    <name type="scientific">Thermodesulfovibrio aggregans</name>
    <dbReference type="NCBI Taxonomy" id="86166"/>
    <lineage>
        <taxon>Bacteria</taxon>
        <taxon>Pseudomonadati</taxon>
        <taxon>Nitrospirota</taxon>
        <taxon>Thermodesulfovibrionia</taxon>
        <taxon>Thermodesulfovibrionales</taxon>
        <taxon>Thermodesulfovibrionaceae</taxon>
        <taxon>Thermodesulfovibrio</taxon>
    </lineage>
</organism>
<keyword evidence="5 15" id="KW-0347">Helicase</keyword>
<comment type="catalytic activity">
    <reaction evidence="11">
        <text>Couples ATP hydrolysis with the unwinding of duplex DNA by translocating in the 3'-5' direction.</text>
        <dbReference type="EC" id="5.6.2.4"/>
    </reaction>
</comment>
<gene>
    <name evidence="18" type="ORF">ENV75_03905</name>
</gene>
<evidence type="ECO:0000256" key="9">
    <source>
        <dbReference type="ARBA" id="ARBA00023204"/>
    </source>
</evidence>
<dbReference type="InterPro" id="IPR011604">
    <property type="entry name" value="PDDEXK-like_dom_sf"/>
</dbReference>
<evidence type="ECO:0000256" key="14">
    <source>
        <dbReference type="ARBA" id="ARBA00048988"/>
    </source>
</evidence>
<dbReference type="Pfam" id="PF13361">
    <property type="entry name" value="UvrD_C"/>
    <property type="match status" value="1"/>
</dbReference>
<feature type="binding site" evidence="15">
    <location>
        <begin position="16"/>
        <end position="23"/>
    </location>
    <ligand>
        <name>ATP</name>
        <dbReference type="ChEBI" id="CHEBI:30616"/>
    </ligand>
</feature>
<dbReference type="GO" id="GO:0000725">
    <property type="term" value="P:recombinational repair"/>
    <property type="evidence" value="ECO:0007669"/>
    <property type="project" value="TreeGrafter"/>
</dbReference>
<keyword evidence="4 15" id="KW-0378">Hydrolase</keyword>
<proteinExistence type="predicted"/>
<dbReference type="Pfam" id="PF12705">
    <property type="entry name" value="PDDEXK_1"/>
    <property type="match status" value="1"/>
</dbReference>
<protein>
    <recommendedName>
        <fullName evidence="12">DNA 3'-5' helicase</fullName>
        <ecNumber evidence="12">5.6.2.4</ecNumber>
    </recommendedName>
    <alternativeName>
        <fullName evidence="13">DNA 3'-5' helicase II</fullName>
    </alternativeName>
</protein>
<dbReference type="GO" id="GO:0033202">
    <property type="term" value="C:DNA helicase complex"/>
    <property type="evidence" value="ECO:0007669"/>
    <property type="project" value="TreeGrafter"/>
</dbReference>
<keyword evidence="9" id="KW-0234">DNA repair</keyword>
<name>A0A7C4AJF5_9BACT</name>
<evidence type="ECO:0000256" key="8">
    <source>
        <dbReference type="ARBA" id="ARBA00023125"/>
    </source>
</evidence>
<evidence type="ECO:0000259" key="16">
    <source>
        <dbReference type="PROSITE" id="PS51198"/>
    </source>
</evidence>
<feature type="domain" description="UvrD-like helicase ATP-binding" evidence="16">
    <location>
        <begin position="1"/>
        <end position="444"/>
    </location>
</feature>
<accession>A0A7C4AJF5</accession>
<evidence type="ECO:0000256" key="12">
    <source>
        <dbReference type="ARBA" id="ARBA00034808"/>
    </source>
</evidence>
<dbReference type="PANTHER" id="PTHR11070">
    <property type="entry name" value="UVRD / RECB / PCRA DNA HELICASE FAMILY MEMBER"/>
    <property type="match status" value="1"/>
</dbReference>
<dbReference type="PROSITE" id="PS51198">
    <property type="entry name" value="UVRD_HELICASE_ATP_BIND"/>
    <property type="match status" value="1"/>
</dbReference>
<keyword evidence="1" id="KW-0540">Nuclease</keyword>
<dbReference type="InterPro" id="IPR011335">
    <property type="entry name" value="Restrct_endonuc-II-like"/>
</dbReference>
<keyword evidence="8" id="KW-0238">DNA-binding</keyword>
<comment type="catalytic activity">
    <reaction evidence="14">
        <text>ATP + H2O = ADP + phosphate + H(+)</text>
        <dbReference type="Rhea" id="RHEA:13065"/>
        <dbReference type="ChEBI" id="CHEBI:15377"/>
        <dbReference type="ChEBI" id="CHEBI:15378"/>
        <dbReference type="ChEBI" id="CHEBI:30616"/>
        <dbReference type="ChEBI" id="CHEBI:43474"/>
        <dbReference type="ChEBI" id="CHEBI:456216"/>
        <dbReference type="EC" id="5.6.2.4"/>
    </reaction>
</comment>
<dbReference type="InterPro" id="IPR000212">
    <property type="entry name" value="DNA_helicase_UvrD/REP"/>
</dbReference>
<evidence type="ECO:0000256" key="10">
    <source>
        <dbReference type="ARBA" id="ARBA00023235"/>
    </source>
</evidence>
<dbReference type="InterPro" id="IPR014017">
    <property type="entry name" value="DNA_helicase_UvrD-like_C"/>
</dbReference>
<dbReference type="EMBL" id="DTHO01000040">
    <property type="protein sequence ID" value="HGG99580.1"/>
    <property type="molecule type" value="Genomic_DNA"/>
</dbReference>
<keyword evidence="7 15" id="KW-0067">ATP-binding</keyword>
<dbReference type="Pfam" id="PF00580">
    <property type="entry name" value="UvrD-helicase"/>
    <property type="match status" value="1"/>
</dbReference>
<reference evidence="18" key="1">
    <citation type="journal article" date="2020" name="mSystems">
        <title>Genome- and Community-Level Interaction Insights into Carbon Utilization and Element Cycling Functions of Hydrothermarchaeota in Hydrothermal Sediment.</title>
        <authorList>
            <person name="Zhou Z."/>
            <person name="Liu Y."/>
            <person name="Xu W."/>
            <person name="Pan J."/>
            <person name="Luo Z.H."/>
            <person name="Li M."/>
        </authorList>
    </citation>
    <scope>NUCLEOTIDE SEQUENCE [LARGE SCALE GENOMIC DNA]</scope>
    <source>
        <strain evidence="18">SpSt-788</strain>
    </source>
</reference>
<dbReference type="Gene3D" id="1.10.3170.10">
    <property type="entry name" value="Recbcd, chain B, domain 2"/>
    <property type="match status" value="1"/>
</dbReference>
<dbReference type="PROSITE" id="PS51217">
    <property type="entry name" value="UVRD_HELICASE_CTER"/>
    <property type="match status" value="1"/>
</dbReference>